<keyword evidence="1" id="KW-1133">Transmembrane helix</keyword>
<feature type="transmembrane region" description="Helical" evidence="1">
    <location>
        <begin position="69"/>
        <end position="87"/>
    </location>
</feature>
<evidence type="ECO:0000256" key="1">
    <source>
        <dbReference type="SAM" id="Phobius"/>
    </source>
</evidence>
<feature type="transmembrane region" description="Helical" evidence="1">
    <location>
        <begin position="25"/>
        <end position="42"/>
    </location>
</feature>
<accession>A0ABP7V3B7</accession>
<keyword evidence="1" id="KW-0472">Membrane</keyword>
<keyword evidence="3" id="KW-1185">Reference proteome</keyword>
<reference evidence="3" key="1">
    <citation type="journal article" date="2019" name="Int. J. Syst. Evol. Microbiol.">
        <title>The Global Catalogue of Microorganisms (GCM) 10K type strain sequencing project: providing services to taxonomists for standard genome sequencing and annotation.</title>
        <authorList>
            <consortium name="The Broad Institute Genomics Platform"/>
            <consortium name="The Broad Institute Genome Sequencing Center for Infectious Disease"/>
            <person name="Wu L."/>
            <person name="Ma J."/>
        </authorList>
    </citation>
    <scope>NUCLEOTIDE SEQUENCE [LARGE SCALE GENOMIC DNA]</scope>
    <source>
        <strain evidence="3">JCM 16925</strain>
    </source>
</reference>
<name>A0ABP7V3B7_9ACTN</name>
<dbReference type="EMBL" id="BAAAZY010000010">
    <property type="protein sequence ID" value="GAA4058652.1"/>
    <property type="molecule type" value="Genomic_DNA"/>
</dbReference>
<evidence type="ECO:0000313" key="2">
    <source>
        <dbReference type="EMBL" id="GAA4058652.1"/>
    </source>
</evidence>
<comment type="caution">
    <text evidence="2">The sequence shown here is derived from an EMBL/GenBank/DDBJ whole genome shotgun (WGS) entry which is preliminary data.</text>
</comment>
<sequence>MNDPTRAVPDMPNYPPDEVRVNDPFAVALGNASLLGVGYLMLRRRPLALAAVVVSVVLVSRLVSTADSAYEVAVLVWWVAVVGHGWFLARRGGGGGGGRGSARGRRLVALGVTLPVLLAVGLLRFDASRIGQSVTDARERGDCAGVLSAQDEVWFGHRIADAPLSARGDDVVRACDRLRTARTDLATALSGDTDALKQGFGTLASVLAEPGNEKTVETTLDGFLRGLPTKDSCETVTVTDWLHDRRRSDDVLDRSAGTAERTAPGALVGCGDDLMADDSWEQARTHYQQLLDRYPDDELADRARKGARKATLSIELANVRNLLSGGTDTQPEYCSHPAKYSGAKPVGKGTNRALFYASDEYSIASDYPKRFPGSWKAGDADDAVLVVCMGEETHGPSVETCPYESESSGALSYVSFHKIEIPVKVYEMRTGKLIADRTVRIGGTSCPSVFYAEAGSDPGPRYVDASKSDVNAAFRPLVVR</sequence>
<feature type="transmembrane region" description="Helical" evidence="1">
    <location>
        <begin position="107"/>
        <end position="125"/>
    </location>
</feature>
<feature type="transmembrane region" description="Helical" evidence="1">
    <location>
        <begin position="47"/>
        <end position="63"/>
    </location>
</feature>
<keyword evidence="1" id="KW-0812">Transmembrane</keyword>
<proteinExistence type="predicted"/>
<protein>
    <submittedName>
        <fullName evidence="2">Uncharacterized protein</fullName>
    </submittedName>
</protein>
<dbReference type="Proteomes" id="UP001499984">
    <property type="component" value="Unassembled WGS sequence"/>
</dbReference>
<dbReference type="RefSeq" id="WP_345013471.1">
    <property type="nucleotide sequence ID" value="NZ_BAAAZY010000010.1"/>
</dbReference>
<evidence type="ECO:0000313" key="3">
    <source>
        <dbReference type="Proteomes" id="UP001499984"/>
    </source>
</evidence>
<gene>
    <name evidence="2" type="ORF">GCM10022233_34280</name>
</gene>
<organism evidence="2 3">
    <name type="scientific">Streptomyces shaanxiensis</name>
    <dbReference type="NCBI Taxonomy" id="653357"/>
    <lineage>
        <taxon>Bacteria</taxon>
        <taxon>Bacillati</taxon>
        <taxon>Actinomycetota</taxon>
        <taxon>Actinomycetes</taxon>
        <taxon>Kitasatosporales</taxon>
        <taxon>Streptomycetaceae</taxon>
        <taxon>Streptomyces</taxon>
    </lineage>
</organism>